<dbReference type="PANTHER" id="PTHR34496">
    <property type="entry name" value="GLCNAC TRANSFERASE-RELATED"/>
    <property type="match status" value="1"/>
</dbReference>
<dbReference type="CAZy" id="GT60">
    <property type="family name" value="Glycosyltransferase Family 60"/>
</dbReference>
<organism evidence="1 2">
    <name type="scientific">Stenotrophomonas maltophilia (strain R551-3)</name>
    <dbReference type="NCBI Taxonomy" id="391008"/>
    <lineage>
        <taxon>Bacteria</taxon>
        <taxon>Pseudomonadati</taxon>
        <taxon>Pseudomonadota</taxon>
        <taxon>Gammaproteobacteria</taxon>
        <taxon>Lysobacterales</taxon>
        <taxon>Lysobacteraceae</taxon>
        <taxon>Stenotrophomonas</taxon>
        <taxon>Stenotrophomonas maltophilia group</taxon>
    </lineage>
</organism>
<reference evidence="1 2" key="1">
    <citation type="submission" date="2008-06" db="EMBL/GenBank/DDBJ databases">
        <title>Complete sequence of Stenotrophomonas maltophilia R551-3.</title>
        <authorList>
            <consortium name="US DOE Joint Genome Institute"/>
            <person name="Lucas S."/>
            <person name="Copeland A."/>
            <person name="Lapidus A."/>
            <person name="Glavina del Rio T."/>
            <person name="Dalin E."/>
            <person name="Tice H."/>
            <person name="Pitluck S."/>
            <person name="Chain P."/>
            <person name="Malfatti S."/>
            <person name="Shin M."/>
            <person name="Vergez L."/>
            <person name="Lang D."/>
            <person name="Schmutz J."/>
            <person name="Larimer F."/>
            <person name="Land M."/>
            <person name="Hauser L."/>
            <person name="Kyrpides N."/>
            <person name="Mikhailova N."/>
            <person name="Taghavi S."/>
            <person name="Monchy S."/>
            <person name="Newman L."/>
            <person name="Vangronsveld J."/>
            <person name="van der Lelie D."/>
            <person name="Richardson P."/>
        </authorList>
    </citation>
    <scope>NUCLEOTIDE SEQUENCE [LARGE SCALE GENOMIC DNA]</scope>
    <source>
        <strain evidence="1 2">R551-3</strain>
    </source>
</reference>
<dbReference type="SUPFAM" id="SSF53448">
    <property type="entry name" value="Nucleotide-diphospho-sugar transferases"/>
    <property type="match status" value="1"/>
</dbReference>
<evidence type="ECO:0000313" key="2">
    <source>
        <dbReference type="Proteomes" id="UP000001867"/>
    </source>
</evidence>
<name>B4SMJ3_STRM5</name>
<dbReference type="KEGG" id="smt:Smal_2352"/>
<dbReference type="STRING" id="391008.Smal_2352"/>
<gene>
    <name evidence="1" type="ordered locus">Smal_2352</name>
</gene>
<sequence length="459" mass="51793">MDLPASLFVQIPSYRDPQLIPTLVDLVRRAAAPAALHVVVCWQHGDEANLQDFLAAGFQLESSCIGDQHPIHRLRLNGAEVELIEVGFMHARGCGWARRLAQERYRDERYNLQIDSHHRFSDAWDGLLVEMLESLRTRSCKPLLTGYPPAFQPESYPETRQNHVGQMLVRGFNSVGVVSYKAVRMPQVPVRSKPMRARFISGGFLFSDGEFVREVMNDADHFFSTEEIVMAVRAYTHGYDFFHPHRPLLWHQYNSDANRVWDDHSDECRSRGEIEASAFDRSLKASGKAVNMLAAAASGDAFALARHGLGGKRTLQQYERYAGLSFAHRGVHEDATRATEPDNAHFATDEQHWLDKLICRRVFQVQVKRLDAEIAAAADLESLVLTAQAGDGTIVGRRQLSPEDLQQLITRGEYVCIDHFSSCPSRLPTCYQMQVGGNSQDDANRFLVVVREIEEDLMA</sequence>
<accession>B4SMJ3</accession>
<dbReference type="Pfam" id="PF11397">
    <property type="entry name" value="GlcNAc"/>
    <property type="match status" value="1"/>
</dbReference>
<evidence type="ECO:0008006" key="3">
    <source>
        <dbReference type="Google" id="ProtNLM"/>
    </source>
</evidence>
<protein>
    <recommendedName>
        <fullName evidence="3">N-acetylglucosaminyltransferase</fullName>
    </recommendedName>
</protein>
<dbReference type="InterPro" id="IPR021067">
    <property type="entry name" value="Glycosyltransferase"/>
</dbReference>
<dbReference type="InterPro" id="IPR029044">
    <property type="entry name" value="Nucleotide-diphossugar_trans"/>
</dbReference>
<dbReference type="EMBL" id="CP001111">
    <property type="protein sequence ID" value="ACF52055.1"/>
    <property type="molecule type" value="Genomic_DNA"/>
</dbReference>
<dbReference type="AlphaFoldDB" id="B4SMJ3"/>
<dbReference type="Proteomes" id="UP000001867">
    <property type="component" value="Chromosome"/>
</dbReference>
<dbReference type="HOGENOM" id="CLU_030155_1_1_6"/>
<evidence type="ECO:0000313" key="1">
    <source>
        <dbReference type="EMBL" id="ACF52055.1"/>
    </source>
</evidence>
<dbReference type="PANTHER" id="PTHR34496:SF10">
    <property type="entry name" value="GLCNAC TRANSFERASE"/>
    <property type="match status" value="1"/>
</dbReference>
<dbReference type="RefSeq" id="WP_012511372.1">
    <property type="nucleotide sequence ID" value="NC_011071.1"/>
</dbReference>
<dbReference type="OrthoDB" id="8738370at2"/>
<dbReference type="eggNOG" id="COG1216">
    <property type="taxonomic scope" value="Bacteria"/>
</dbReference>
<proteinExistence type="predicted"/>